<dbReference type="EMBL" id="JAQIOY010000001">
    <property type="protein sequence ID" value="MDA7423235.1"/>
    <property type="molecule type" value="Genomic_DNA"/>
</dbReference>
<feature type="transmembrane region" description="Helical" evidence="1">
    <location>
        <begin position="15"/>
        <end position="37"/>
    </location>
</feature>
<dbReference type="PANTHER" id="PTHR43283">
    <property type="entry name" value="BETA-LACTAMASE-RELATED"/>
    <property type="match status" value="1"/>
</dbReference>
<evidence type="ECO:0000313" key="4">
    <source>
        <dbReference type="Proteomes" id="UP001210720"/>
    </source>
</evidence>
<gene>
    <name evidence="3" type="ORF">PFY00_00725</name>
</gene>
<dbReference type="GO" id="GO:0016787">
    <property type="term" value="F:hydrolase activity"/>
    <property type="evidence" value="ECO:0007669"/>
    <property type="project" value="UniProtKB-KW"/>
</dbReference>
<comment type="caution">
    <text evidence="3">The sequence shown here is derived from an EMBL/GenBank/DDBJ whole genome shotgun (WGS) entry which is preliminary data.</text>
</comment>
<keyword evidence="3" id="KW-0378">Hydrolase</keyword>
<proteinExistence type="predicted"/>
<evidence type="ECO:0000259" key="2">
    <source>
        <dbReference type="Pfam" id="PF00144"/>
    </source>
</evidence>
<keyword evidence="1" id="KW-0812">Transmembrane</keyword>
<sequence length="382" mass="42159">MTRFNIRSFSKRRTATTFAAVTLASVLVIWAGLWIFAPQILVLRKEGFPGPIWPAPGEFSTVDGLAFQPIPETQLPLDAARLFAQSKGRALLVAQGDRPVRALYGDGIDPETRLNSYSLVKTLVAALTIRAMADGLIPDLDVPLQTVLGPDTPDVSLRDVLSMTSGLALGYEPPKDEKQAAMDDQSFSPFSPVAKLQAFGIDPLMRRIRIEPAYQGHFHYQSANTALLGRAIERLYNRPVQDVLSDLIWKPAGASDAYWRNVPDTEIASAWCCLYARPADWLRVGQFLLNNGGDTPFLPAALHQAFLFPDLDPETRSAGHYGWHVRHDVLDRPGQQVQGPFTYLMGHGGQVVYLVPSENAVVVRFGDEPQLLHSTLYSILSQ</sequence>
<dbReference type="InterPro" id="IPR001466">
    <property type="entry name" value="Beta-lactam-related"/>
</dbReference>
<reference evidence="3 4" key="1">
    <citation type="submission" date="2023-01" db="EMBL/GenBank/DDBJ databases">
        <title>Thalassococcus onchidii sp. nov., isolated from a marine invertebrate from the South China Sea.</title>
        <authorList>
            <person name="Xu S."/>
            <person name="Liu Z."/>
            <person name="Xu Y."/>
        </authorList>
    </citation>
    <scope>NUCLEOTIDE SEQUENCE [LARGE SCALE GENOMIC DNA]</scope>
    <source>
        <strain evidence="3 4">KCTC 32084</strain>
    </source>
</reference>
<evidence type="ECO:0000256" key="1">
    <source>
        <dbReference type="SAM" id="Phobius"/>
    </source>
</evidence>
<name>A0ABT4XMS1_9RHOB</name>
<keyword evidence="4" id="KW-1185">Reference proteome</keyword>
<evidence type="ECO:0000313" key="3">
    <source>
        <dbReference type="EMBL" id="MDA7423235.1"/>
    </source>
</evidence>
<organism evidence="3 4">
    <name type="scientific">Thalassococcus lentus</name>
    <dbReference type="NCBI Taxonomy" id="1210524"/>
    <lineage>
        <taxon>Bacteria</taxon>
        <taxon>Pseudomonadati</taxon>
        <taxon>Pseudomonadota</taxon>
        <taxon>Alphaproteobacteria</taxon>
        <taxon>Rhodobacterales</taxon>
        <taxon>Roseobacteraceae</taxon>
        <taxon>Thalassococcus</taxon>
    </lineage>
</organism>
<dbReference type="InterPro" id="IPR012338">
    <property type="entry name" value="Beta-lactam/transpept-like"/>
</dbReference>
<dbReference type="SUPFAM" id="SSF56601">
    <property type="entry name" value="beta-lactamase/transpeptidase-like"/>
    <property type="match status" value="1"/>
</dbReference>
<keyword evidence="1" id="KW-0472">Membrane</keyword>
<dbReference type="PANTHER" id="PTHR43283:SF7">
    <property type="entry name" value="BETA-LACTAMASE-RELATED DOMAIN-CONTAINING PROTEIN"/>
    <property type="match status" value="1"/>
</dbReference>
<dbReference type="Proteomes" id="UP001210720">
    <property type="component" value="Unassembled WGS sequence"/>
</dbReference>
<dbReference type="InterPro" id="IPR050789">
    <property type="entry name" value="Diverse_Enzym_Activities"/>
</dbReference>
<dbReference type="Gene3D" id="3.40.710.10">
    <property type="entry name" value="DD-peptidase/beta-lactamase superfamily"/>
    <property type="match status" value="1"/>
</dbReference>
<feature type="domain" description="Beta-lactamase-related" evidence="2">
    <location>
        <begin position="86"/>
        <end position="363"/>
    </location>
</feature>
<accession>A0ABT4XMS1</accession>
<dbReference type="Pfam" id="PF00144">
    <property type="entry name" value="Beta-lactamase"/>
    <property type="match status" value="1"/>
</dbReference>
<keyword evidence="1" id="KW-1133">Transmembrane helix</keyword>
<protein>
    <submittedName>
        <fullName evidence="3">Serine hydrolase</fullName>
    </submittedName>
</protein>
<dbReference type="RefSeq" id="WP_271430599.1">
    <property type="nucleotide sequence ID" value="NZ_JAQIOY010000001.1"/>
</dbReference>